<name>T1L3G3_TETUR</name>
<reference evidence="2" key="1">
    <citation type="submission" date="2011-08" db="EMBL/GenBank/DDBJ databases">
        <authorList>
            <person name="Rombauts S."/>
        </authorList>
    </citation>
    <scope>NUCLEOTIDE SEQUENCE</scope>
    <source>
        <strain evidence="2">London</strain>
    </source>
</reference>
<dbReference type="EnsemblMetazoa" id="tetur35g01420.1">
    <property type="protein sequence ID" value="tetur35g01420.1"/>
    <property type="gene ID" value="tetur35g01420"/>
</dbReference>
<evidence type="ECO:0000313" key="1">
    <source>
        <dbReference type="EnsemblMetazoa" id="tetur35g01420.1"/>
    </source>
</evidence>
<protein>
    <submittedName>
        <fullName evidence="1">Uncharacterized protein</fullName>
    </submittedName>
</protein>
<dbReference type="AlphaFoldDB" id="T1L3G3"/>
<reference evidence="1" key="2">
    <citation type="submission" date="2015-06" db="UniProtKB">
        <authorList>
            <consortium name="EnsemblMetazoa"/>
        </authorList>
    </citation>
    <scope>IDENTIFICATION</scope>
</reference>
<accession>T1L3G3</accession>
<dbReference type="Proteomes" id="UP000015104">
    <property type="component" value="Unassembled WGS sequence"/>
</dbReference>
<evidence type="ECO:0000313" key="2">
    <source>
        <dbReference type="Proteomes" id="UP000015104"/>
    </source>
</evidence>
<keyword evidence="2" id="KW-1185">Reference proteome</keyword>
<proteinExistence type="predicted"/>
<organism evidence="1 2">
    <name type="scientific">Tetranychus urticae</name>
    <name type="common">Two-spotted spider mite</name>
    <dbReference type="NCBI Taxonomy" id="32264"/>
    <lineage>
        <taxon>Eukaryota</taxon>
        <taxon>Metazoa</taxon>
        <taxon>Ecdysozoa</taxon>
        <taxon>Arthropoda</taxon>
        <taxon>Chelicerata</taxon>
        <taxon>Arachnida</taxon>
        <taxon>Acari</taxon>
        <taxon>Acariformes</taxon>
        <taxon>Trombidiformes</taxon>
        <taxon>Prostigmata</taxon>
        <taxon>Eleutherengona</taxon>
        <taxon>Raphignathae</taxon>
        <taxon>Tetranychoidea</taxon>
        <taxon>Tetranychidae</taxon>
        <taxon>Tetranychus</taxon>
    </lineage>
</organism>
<sequence>MFNVKSSICLANQLERLNTWVIKITQKANLDSISEPLKTLNLFKESLTLLRTKAKYL</sequence>
<dbReference type="EMBL" id="CAEY01001020">
    <property type="status" value="NOT_ANNOTATED_CDS"/>
    <property type="molecule type" value="Genomic_DNA"/>
</dbReference>
<dbReference type="HOGENOM" id="CLU_2999067_0_0_1"/>